<organism evidence="2 3">
    <name type="scientific">Aplysia californica</name>
    <name type="common">California sea hare</name>
    <dbReference type="NCBI Taxonomy" id="6500"/>
    <lineage>
        <taxon>Eukaryota</taxon>
        <taxon>Metazoa</taxon>
        <taxon>Spiralia</taxon>
        <taxon>Lophotrochozoa</taxon>
        <taxon>Mollusca</taxon>
        <taxon>Gastropoda</taxon>
        <taxon>Heterobranchia</taxon>
        <taxon>Euthyneura</taxon>
        <taxon>Tectipleura</taxon>
        <taxon>Aplysiida</taxon>
        <taxon>Aplysioidea</taxon>
        <taxon>Aplysiidae</taxon>
        <taxon>Aplysia</taxon>
    </lineage>
</organism>
<dbReference type="InterPro" id="IPR011989">
    <property type="entry name" value="ARM-like"/>
</dbReference>
<reference evidence="3" key="1">
    <citation type="submission" date="2025-08" db="UniProtKB">
        <authorList>
            <consortium name="RefSeq"/>
        </authorList>
    </citation>
    <scope>IDENTIFICATION</scope>
</reference>
<feature type="compositionally biased region" description="Low complexity" evidence="1">
    <location>
        <begin position="425"/>
        <end position="443"/>
    </location>
</feature>
<dbReference type="Gene3D" id="1.25.10.10">
    <property type="entry name" value="Leucine-rich Repeat Variant"/>
    <property type="match status" value="1"/>
</dbReference>
<evidence type="ECO:0000313" key="2">
    <source>
        <dbReference type="Proteomes" id="UP000694888"/>
    </source>
</evidence>
<evidence type="ECO:0000313" key="3">
    <source>
        <dbReference type="RefSeq" id="XP_035829723.1"/>
    </source>
</evidence>
<protein>
    <submittedName>
        <fullName evidence="3">Uncharacterized protein LOC101857465 isoform X2</fullName>
    </submittedName>
</protein>
<sequence length="685" mass="76581">MTQKVKLKANLSDEDTELLTLERMRSDLSFDSGIGTGTFDDSRRPSLTRENTTLSMNEALLRESSSSSLTSDATAASRSAGDRDKPGNRDTLSGRANKRKTRSFNKKKQVDFFDKDLRKISIGETLEEEEEDETDGAPTTKELRLAREDSLLYFRKPSGWLHGKELTPSLLRDLEKTATMSRYAELLLPDYLQSREDEAPITPEPKKGPEYTEEQLKNLTPWERWLLGRKPIIAPDGYIPNSVVRAQIGYIKPETPRDSWKLKPVPESDPRHLPEGYKPMRERSYNRSEGVPTFAWRSDKEQVADLTPLPRPRTEDNTPVKEVSFVTPVPVKVTPSQESPGGIKLDFKTQSKPLRKVDIDLGGGLSLEVGAHRGPPRVGKMPPPLDMEKSKSFRLSQAVSETPLELPIEESERGTEEQSNPSPTPTDTSAATTATTATTQSKRTAGEKKTNKVKEGKHPVVRERSNIRKPMAPPPKKLTKEEELSLLQKIVREEWFPPGVPPLLELVNDELSKLLDVTDTKIFTAVCDSLVQIYQELSIAPKFLTRASDKLTKQLTSPSAITRKKAVWTLKQLGLQQTQARKDILASLLPSLLDDKDDRRQELVQTLSELMGGSSSKEGLQTMMSSLGISRPINTKEEQVHDLDIISAAESQRYLCVYVCMFLCACMSEGEREGGNVLQSITTGK</sequence>
<gene>
    <name evidence="3" type="primary">LOC101857465</name>
</gene>
<dbReference type="GeneID" id="101857465"/>
<dbReference type="SUPFAM" id="SSF48371">
    <property type="entry name" value="ARM repeat"/>
    <property type="match status" value="1"/>
</dbReference>
<proteinExistence type="predicted"/>
<evidence type="ECO:0000256" key="1">
    <source>
        <dbReference type="SAM" id="MobiDB-lite"/>
    </source>
</evidence>
<accession>A0ABM1W4Y0</accession>
<feature type="region of interest" description="Disordered" evidence="1">
    <location>
        <begin position="257"/>
        <end position="286"/>
    </location>
</feature>
<feature type="region of interest" description="Disordered" evidence="1">
    <location>
        <begin position="367"/>
        <end position="460"/>
    </location>
</feature>
<feature type="region of interest" description="Disordered" evidence="1">
    <location>
        <begin position="29"/>
        <end position="102"/>
    </location>
</feature>
<dbReference type="InterPro" id="IPR016024">
    <property type="entry name" value="ARM-type_fold"/>
</dbReference>
<dbReference type="Proteomes" id="UP000694888">
    <property type="component" value="Unplaced"/>
</dbReference>
<feature type="compositionally biased region" description="Low complexity" evidence="1">
    <location>
        <begin position="58"/>
        <end position="79"/>
    </location>
</feature>
<name>A0ABM1W4Y0_APLCA</name>
<feature type="compositionally biased region" description="Basic and acidic residues" evidence="1">
    <location>
        <begin position="444"/>
        <end position="460"/>
    </location>
</feature>
<dbReference type="RefSeq" id="XP_035829723.1">
    <property type="nucleotide sequence ID" value="XM_035973830.1"/>
</dbReference>
<keyword evidence="2" id="KW-1185">Reference proteome</keyword>